<reference evidence="5 6" key="1">
    <citation type="submission" date="2020-12" db="EMBL/GenBank/DDBJ databases">
        <title>Metabolic potential, ecology and presence of endohyphal bacteria is reflected in genomic diversity of Mucoromycotina.</title>
        <authorList>
            <person name="Muszewska A."/>
            <person name="Okrasinska A."/>
            <person name="Steczkiewicz K."/>
            <person name="Drgas O."/>
            <person name="Orlowska M."/>
            <person name="Perlinska-Lenart U."/>
            <person name="Aleksandrzak-Piekarczyk T."/>
            <person name="Szatraj K."/>
            <person name="Zielenkiewicz U."/>
            <person name="Pilsyk S."/>
            <person name="Malc E."/>
            <person name="Mieczkowski P."/>
            <person name="Kruszewska J.S."/>
            <person name="Biernat P."/>
            <person name="Pawlowska J."/>
        </authorList>
    </citation>
    <scope>NUCLEOTIDE SEQUENCE [LARGE SCALE GENOMIC DNA]</scope>
    <source>
        <strain evidence="5 6">CBS 142.35</strain>
    </source>
</reference>
<evidence type="ECO:0000313" key="6">
    <source>
        <dbReference type="Proteomes" id="UP000646827"/>
    </source>
</evidence>
<evidence type="ECO:0000313" key="5">
    <source>
        <dbReference type="EMBL" id="KAG2226402.1"/>
    </source>
</evidence>
<dbReference type="OrthoDB" id="1431247at2759"/>
<dbReference type="SUPFAM" id="SSF49764">
    <property type="entry name" value="HSP20-like chaperones"/>
    <property type="match status" value="1"/>
</dbReference>
<gene>
    <name evidence="5" type="ORF">INT45_000570</name>
</gene>
<dbReference type="PANTHER" id="PTHR11527">
    <property type="entry name" value="HEAT-SHOCK PROTEIN 20 FAMILY MEMBER"/>
    <property type="match status" value="1"/>
</dbReference>
<keyword evidence="1" id="KW-0346">Stress response</keyword>
<proteinExistence type="inferred from homology"/>
<dbReference type="CDD" id="cd06464">
    <property type="entry name" value="ACD_sHsps-like"/>
    <property type="match status" value="1"/>
</dbReference>
<dbReference type="InterPro" id="IPR008978">
    <property type="entry name" value="HSP20-like_chaperone"/>
</dbReference>
<organism evidence="5 6">
    <name type="scientific">Circinella minor</name>
    <dbReference type="NCBI Taxonomy" id="1195481"/>
    <lineage>
        <taxon>Eukaryota</taxon>
        <taxon>Fungi</taxon>
        <taxon>Fungi incertae sedis</taxon>
        <taxon>Mucoromycota</taxon>
        <taxon>Mucoromycotina</taxon>
        <taxon>Mucoromycetes</taxon>
        <taxon>Mucorales</taxon>
        <taxon>Lichtheimiaceae</taxon>
        <taxon>Circinella</taxon>
    </lineage>
</organism>
<comment type="similarity">
    <text evidence="2 3">Belongs to the small heat shock protein (HSP20) family.</text>
</comment>
<protein>
    <recommendedName>
        <fullName evidence="4">SHSP domain-containing protein</fullName>
    </recommendedName>
</protein>
<dbReference type="Gene3D" id="2.60.40.790">
    <property type="match status" value="1"/>
</dbReference>
<evidence type="ECO:0000256" key="1">
    <source>
        <dbReference type="ARBA" id="ARBA00023016"/>
    </source>
</evidence>
<dbReference type="InterPro" id="IPR002068">
    <property type="entry name" value="A-crystallin/Hsp20_dom"/>
</dbReference>
<accession>A0A8H7VPD3</accession>
<feature type="domain" description="SHSP" evidence="4">
    <location>
        <begin position="49"/>
        <end position="164"/>
    </location>
</feature>
<dbReference type="Proteomes" id="UP000646827">
    <property type="component" value="Unassembled WGS sequence"/>
</dbReference>
<name>A0A8H7VPD3_9FUNG</name>
<dbReference type="Pfam" id="PF00011">
    <property type="entry name" value="HSP20"/>
    <property type="match status" value="1"/>
</dbReference>
<sequence length="164" mass="18423">MSLFNFNSLSPLSMGPRSMERRMNQLFNHLSQDFPGVGLLAGNDPSSSTTNGPFAPAVNVYETDKNWFIRVETPGVKKEDIKLDVTQDVITISGETKFDKEYTSGKDHHVRYQESREGFFKRSLSLPDNIDQGKISAKFDNGILEVELPKTADTKPAPRKIDIQ</sequence>
<evidence type="ECO:0000256" key="3">
    <source>
        <dbReference type="RuleBase" id="RU003616"/>
    </source>
</evidence>
<dbReference type="PROSITE" id="PS01031">
    <property type="entry name" value="SHSP"/>
    <property type="match status" value="1"/>
</dbReference>
<evidence type="ECO:0000256" key="2">
    <source>
        <dbReference type="PROSITE-ProRule" id="PRU00285"/>
    </source>
</evidence>
<keyword evidence="6" id="KW-1185">Reference proteome</keyword>
<dbReference type="InterPro" id="IPR031107">
    <property type="entry name" value="Small_HSP"/>
</dbReference>
<evidence type="ECO:0000259" key="4">
    <source>
        <dbReference type="PROSITE" id="PS01031"/>
    </source>
</evidence>
<comment type="caution">
    <text evidence="5">The sequence shown here is derived from an EMBL/GenBank/DDBJ whole genome shotgun (WGS) entry which is preliminary data.</text>
</comment>
<dbReference type="EMBL" id="JAEPRB010000017">
    <property type="protein sequence ID" value="KAG2226402.1"/>
    <property type="molecule type" value="Genomic_DNA"/>
</dbReference>
<dbReference type="AlphaFoldDB" id="A0A8H7VPD3"/>